<feature type="domain" description="Transposase IS116/IS110/IS902 C-terminal" evidence="3">
    <location>
        <begin position="224"/>
        <end position="298"/>
    </location>
</feature>
<evidence type="ECO:0000313" key="8">
    <source>
        <dbReference type="Proteomes" id="UP001164761"/>
    </source>
</evidence>
<accession>A0ABY6ZDS9</accession>
<evidence type="ECO:0000256" key="1">
    <source>
        <dbReference type="SAM" id="Coils"/>
    </source>
</evidence>
<dbReference type="EMBL" id="CP104067">
    <property type="protein sequence ID" value="WAH43970.1"/>
    <property type="molecule type" value="Genomic_DNA"/>
</dbReference>
<feature type="domain" description="Transposase IS110-like N-terminal" evidence="2">
    <location>
        <begin position="8"/>
        <end position="154"/>
    </location>
</feature>
<dbReference type="PANTHER" id="PTHR33055">
    <property type="entry name" value="TRANSPOSASE FOR INSERTION SEQUENCE ELEMENT IS1111A"/>
    <property type="match status" value="1"/>
</dbReference>
<dbReference type="InterPro" id="IPR047650">
    <property type="entry name" value="Transpos_IS110"/>
</dbReference>
<dbReference type="EMBL" id="CP104067">
    <property type="protein sequence ID" value="WAH41048.1"/>
    <property type="molecule type" value="Genomic_DNA"/>
</dbReference>
<organism evidence="4 8">
    <name type="scientific">Alicyclobacillus fastidiosus</name>
    <dbReference type="NCBI Taxonomy" id="392011"/>
    <lineage>
        <taxon>Bacteria</taxon>
        <taxon>Bacillati</taxon>
        <taxon>Bacillota</taxon>
        <taxon>Bacilli</taxon>
        <taxon>Bacillales</taxon>
        <taxon>Alicyclobacillaceae</taxon>
        <taxon>Alicyclobacillus</taxon>
    </lineage>
</organism>
<dbReference type="Proteomes" id="UP001164761">
    <property type="component" value="Chromosome"/>
</dbReference>
<evidence type="ECO:0000313" key="4">
    <source>
        <dbReference type="EMBL" id="WAH41048.1"/>
    </source>
</evidence>
<proteinExistence type="predicted"/>
<dbReference type="InterPro" id="IPR003346">
    <property type="entry name" value="Transposase_20"/>
</dbReference>
<dbReference type="EMBL" id="CP104067">
    <property type="protein sequence ID" value="WAH42946.1"/>
    <property type="molecule type" value="Genomic_DNA"/>
</dbReference>
<protein>
    <submittedName>
        <fullName evidence="4">IS110 family transposase</fullName>
    </submittedName>
</protein>
<feature type="coiled-coil region" evidence="1">
    <location>
        <begin position="189"/>
        <end position="216"/>
    </location>
</feature>
<dbReference type="RefSeq" id="WP_268004949.1">
    <property type="nucleotide sequence ID" value="NZ_BSUT01000001.1"/>
</dbReference>
<evidence type="ECO:0000313" key="7">
    <source>
        <dbReference type="EMBL" id="WAH43970.1"/>
    </source>
</evidence>
<dbReference type="PANTHER" id="PTHR33055:SF3">
    <property type="entry name" value="PUTATIVE TRANSPOSASE FOR IS117-RELATED"/>
    <property type="match status" value="1"/>
</dbReference>
<evidence type="ECO:0000313" key="6">
    <source>
        <dbReference type="EMBL" id="WAH43394.1"/>
    </source>
</evidence>
<dbReference type="Pfam" id="PF02371">
    <property type="entry name" value="Transposase_20"/>
    <property type="match status" value="1"/>
</dbReference>
<evidence type="ECO:0000313" key="5">
    <source>
        <dbReference type="EMBL" id="WAH42946.1"/>
    </source>
</evidence>
<sequence>MKDITKVVGLDVSKDFIAVAIADVGSREAARYYGEVPNTPEAVRKLFSKLGNASEIEACYEAGPTGYELQRLLTQLGVRCIVVAPTLIPKRPGERIKTDRRDALRLAQLFRAGELTPVYVPTREDEGIRDLVRAREDAKEDQLRARHRLSKFLLRHDIKPKQKMTTWKTRYRAWLDTLKFENRYEDVTFREYLHAIDEVEQRIKRLETEIHHAAETSSHAPLIQALQSLRGVKETTAVTIVAEIGDFRRFVNPRQFMGYTGLVPSEHSSGSVKRKGRITKTGNTHLRRVLVESAWSYRYRPAVKGEIRKRQQGQPAEVQRISWKAQNRLHNKYTRLVSKGKPSNQAITAVARELAGFMWAIARQMQKDKA</sequence>
<gene>
    <name evidence="5" type="ORF">NZD89_05870</name>
    <name evidence="6" type="ORF">NZD89_08395</name>
    <name evidence="7" type="ORF">NZD89_11620</name>
    <name evidence="4" type="ORF">NZD89_22620</name>
</gene>
<dbReference type="InterPro" id="IPR002525">
    <property type="entry name" value="Transp_IS110-like_N"/>
</dbReference>
<evidence type="ECO:0000259" key="3">
    <source>
        <dbReference type="Pfam" id="PF02371"/>
    </source>
</evidence>
<dbReference type="NCBIfam" id="NF033542">
    <property type="entry name" value="transpos_IS110"/>
    <property type="match status" value="1"/>
</dbReference>
<keyword evidence="1" id="KW-0175">Coiled coil</keyword>
<evidence type="ECO:0000259" key="2">
    <source>
        <dbReference type="Pfam" id="PF01548"/>
    </source>
</evidence>
<dbReference type="EMBL" id="CP104067">
    <property type="protein sequence ID" value="WAH43394.1"/>
    <property type="molecule type" value="Genomic_DNA"/>
</dbReference>
<keyword evidence="8" id="KW-1185">Reference proteome</keyword>
<dbReference type="Pfam" id="PF01548">
    <property type="entry name" value="DEDD_Tnp_IS110"/>
    <property type="match status" value="1"/>
</dbReference>
<name>A0ABY6ZDS9_9BACL</name>
<reference evidence="4" key="1">
    <citation type="submission" date="2022-08" db="EMBL/GenBank/DDBJ databases">
        <title>Alicyclobacillus fastidiosus DSM 17978, complete genome.</title>
        <authorList>
            <person name="Wang Q."/>
            <person name="Cai R."/>
            <person name="Wang Z."/>
        </authorList>
    </citation>
    <scope>NUCLEOTIDE SEQUENCE</scope>
    <source>
        <strain evidence="4">DSM 17978</strain>
    </source>
</reference>